<evidence type="ECO:0000256" key="6">
    <source>
        <dbReference type="ARBA" id="ARBA00023136"/>
    </source>
</evidence>
<feature type="compositionally biased region" description="Basic and acidic residues" evidence="7">
    <location>
        <begin position="1"/>
        <end position="10"/>
    </location>
</feature>
<evidence type="ECO:0000256" key="8">
    <source>
        <dbReference type="SAM" id="Phobius"/>
    </source>
</evidence>
<dbReference type="InterPro" id="IPR011701">
    <property type="entry name" value="MFS"/>
</dbReference>
<feature type="transmembrane region" description="Helical" evidence="8">
    <location>
        <begin position="80"/>
        <end position="102"/>
    </location>
</feature>
<feature type="transmembrane region" description="Helical" evidence="8">
    <location>
        <begin position="343"/>
        <end position="362"/>
    </location>
</feature>
<gene>
    <name evidence="10" type="ORF">CNMCM6106_001344</name>
</gene>
<accession>A0A8H6Q3W6</accession>
<feature type="transmembrane region" description="Helical" evidence="8">
    <location>
        <begin position="374"/>
        <end position="394"/>
    </location>
</feature>
<dbReference type="Gene3D" id="1.20.1250.20">
    <property type="entry name" value="MFS general substrate transporter like domains"/>
    <property type="match status" value="2"/>
</dbReference>
<dbReference type="FunFam" id="1.20.1250.20:FF:000013">
    <property type="entry name" value="MFS general substrate transporter"/>
    <property type="match status" value="1"/>
</dbReference>
<evidence type="ECO:0000256" key="4">
    <source>
        <dbReference type="ARBA" id="ARBA00022692"/>
    </source>
</evidence>
<evidence type="ECO:0000259" key="9">
    <source>
        <dbReference type="PROSITE" id="PS50850"/>
    </source>
</evidence>
<feature type="transmembrane region" description="Helical" evidence="8">
    <location>
        <begin position="280"/>
        <end position="300"/>
    </location>
</feature>
<dbReference type="Proteomes" id="UP000662466">
    <property type="component" value="Unassembled WGS sequence"/>
</dbReference>
<proteinExistence type="inferred from homology"/>
<feature type="transmembrane region" description="Helical" evidence="8">
    <location>
        <begin position="170"/>
        <end position="192"/>
    </location>
</feature>
<evidence type="ECO:0000256" key="3">
    <source>
        <dbReference type="ARBA" id="ARBA00022448"/>
    </source>
</evidence>
<feature type="transmembrane region" description="Helical" evidence="8">
    <location>
        <begin position="109"/>
        <end position="126"/>
    </location>
</feature>
<protein>
    <recommendedName>
        <fullName evidence="9">Major facilitator superfamily (MFS) profile domain-containing protein</fullName>
    </recommendedName>
</protein>
<reference evidence="10" key="1">
    <citation type="submission" date="2020-06" db="EMBL/GenBank/DDBJ databases">
        <title>Draft genome sequences of strains closely related to Aspergillus parafelis and Aspergillus hiratsukae.</title>
        <authorList>
            <person name="Dos Santos R.A.C."/>
            <person name="Rivero-Menendez O."/>
            <person name="Steenwyk J.L."/>
            <person name="Mead M.E."/>
            <person name="Goldman G.H."/>
            <person name="Alastruey-Izquierdo A."/>
            <person name="Rokas A."/>
        </authorList>
    </citation>
    <scope>NUCLEOTIDE SEQUENCE</scope>
    <source>
        <strain evidence="10">CNM-CM6106</strain>
    </source>
</reference>
<comment type="caution">
    <text evidence="10">The sequence shown here is derived from an EMBL/GenBank/DDBJ whole genome shotgun (WGS) entry which is preliminary data.</text>
</comment>
<dbReference type="GO" id="GO:0022857">
    <property type="term" value="F:transmembrane transporter activity"/>
    <property type="evidence" value="ECO:0007669"/>
    <property type="project" value="InterPro"/>
</dbReference>
<feature type="transmembrane region" description="Helical" evidence="8">
    <location>
        <begin position="39"/>
        <end position="56"/>
    </location>
</feature>
<evidence type="ECO:0000313" key="10">
    <source>
        <dbReference type="EMBL" id="KAF7165066.1"/>
    </source>
</evidence>
<evidence type="ECO:0000256" key="1">
    <source>
        <dbReference type="ARBA" id="ARBA00004141"/>
    </source>
</evidence>
<feature type="transmembrane region" description="Helical" evidence="8">
    <location>
        <begin position="437"/>
        <end position="460"/>
    </location>
</feature>
<keyword evidence="3" id="KW-0813">Transport</keyword>
<dbReference type="InterPro" id="IPR020846">
    <property type="entry name" value="MFS_dom"/>
</dbReference>
<comment type="similarity">
    <text evidence="2">Belongs to the major facilitator superfamily.</text>
</comment>
<dbReference type="FunFam" id="1.20.1250.20:FF:000057">
    <property type="entry name" value="MFS general substrate transporter"/>
    <property type="match status" value="1"/>
</dbReference>
<dbReference type="PANTHER" id="PTHR43791">
    <property type="entry name" value="PERMEASE-RELATED"/>
    <property type="match status" value="1"/>
</dbReference>
<dbReference type="InterPro" id="IPR036259">
    <property type="entry name" value="MFS_trans_sf"/>
</dbReference>
<dbReference type="Pfam" id="PF07690">
    <property type="entry name" value="MFS_1"/>
    <property type="match status" value="1"/>
</dbReference>
<organism evidence="10 11">
    <name type="scientific">Aspergillus hiratsukae</name>
    <dbReference type="NCBI Taxonomy" id="1194566"/>
    <lineage>
        <taxon>Eukaryota</taxon>
        <taxon>Fungi</taxon>
        <taxon>Dikarya</taxon>
        <taxon>Ascomycota</taxon>
        <taxon>Pezizomycotina</taxon>
        <taxon>Eurotiomycetes</taxon>
        <taxon>Eurotiomycetidae</taxon>
        <taxon>Eurotiales</taxon>
        <taxon>Aspergillaceae</taxon>
        <taxon>Aspergillus</taxon>
        <taxon>Aspergillus subgen. Fumigati</taxon>
    </lineage>
</organism>
<keyword evidence="6 8" id="KW-0472">Membrane</keyword>
<evidence type="ECO:0000256" key="7">
    <source>
        <dbReference type="SAM" id="MobiDB-lite"/>
    </source>
</evidence>
<dbReference type="AlphaFoldDB" id="A0A8H6Q3W6"/>
<evidence type="ECO:0000313" key="11">
    <source>
        <dbReference type="Proteomes" id="UP000662466"/>
    </source>
</evidence>
<feature type="transmembrane region" description="Helical" evidence="8">
    <location>
        <begin position="406"/>
        <end position="425"/>
    </location>
</feature>
<name>A0A8H6Q3W6_9EURO</name>
<dbReference type="PANTHER" id="PTHR43791:SF78">
    <property type="entry name" value="TRANSPORTER, PUTATIVE (AFU_ORTHOLOGUE AFUA_3G01370)-RELATED"/>
    <property type="match status" value="1"/>
</dbReference>
<feature type="region of interest" description="Disordered" evidence="7">
    <location>
        <begin position="1"/>
        <end position="26"/>
    </location>
</feature>
<sequence>MVEKALRYDDGSSTPDSGPVVDSLSEDEREIEPKLRRKLDLRIMPVVVLIYLLNFIDRSNYTAARLQGLERDLHLSSSEYQVGLSVFFVGYVLGPIPSNLLLNYLGRPSSYIGLFGISWGLVTLLTSQVKSYGSIAACRFILGVVEAPLFPGIMFYLSKWYTQRELSVRITIFFSASHVANAFGSLMAAGILNGLDGHRGLSAWQWLYIIEGTISIFAGFIAWSLLPDFPENWRALSPEMKHVAIRRMALQAAESDLDEDNGTAASQLTGLKLAFTDPKLYLFSAIYICIVGSFGFTNFFPTLTSSLGYNHTISLLLAAPPFLFMTLYSIIHSLLSDRLQSRFWFFIYPIPIAITGFILFMNTNTDSDSLGIKYASTFLMMFAVAMNGTTLSWAASSMPRPPAKRAVAYALMNSLGNTTGIWTPFTYRDSDWPRYRLALGICVGLQAGAAVLGTWLRVLLGRENKRLERVEREGVQGLRGGNGIASGVTGFRYIV</sequence>
<dbReference type="SUPFAM" id="SSF103473">
    <property type="entry name" value="MFS general substrate transporter"/>
    <property type="match status" value="1"/>
</dbReference>
<feature type="domain" description="Major facilitator superfamily (MFS) profile" evidence="9">
    <location>
        <begin position="43"/>
        <end position="465"/>
    </location>
</feature>
<comment type="subcellular location">
    <subcellularLocation>
        <location evidence="1">Membrane</location>
        <topology evidence="1">Multi-pass membrane protein</topology>
    </subcellularLocation>
</comment>
<keyword evidence="4 8" id="KW-0812">Transmembrane</keyword>
<feature type="transmembrane region" description="Helical" evidence="8">
    <location>
        <begin position="312"/>
        <end position="331"/>
    </location>
</feature>
<dbReference type="PROSITE" id="PS50850">
    <property type="entry name" value="MFS"/>
    <property type="match status" value="1"/>
</dbReference>
<keyword evidence="5 8" id="KW-1133">Transmembrane helix</keyword>
<feature type="transmembrane region" description="Helical" evidence="8">
    <location>
        <begin position="204"/>
        <end position="226"/>
    </location>
</feature>
<dbReference type="EMBL" id="JACBAF010002177">
    <property type="protein sequence ID" value="KAF7165066.1"/>
    <property type="molecule type" value="Genomic_DNA"/>
</dbReference>
<evidence type="ECO:0000256" key="5">
    <source>
        <dbReference type="ARBA" id="ARBA00022989"/>
    </source>
</evidence>
<feature type="transmembrane region" description="Helical" evidence="8">
    <location>
        <begin position="132"/>
        <end position="158"/>
    </location>
</feature>
<dbReference type="GO" id="GO:0016020">
    <property type="term" value="C:membrane"/>
    <property type="evidence" value="ECO:0007669"/>
    <property type="project" value="UniProtKB-SubCell"/>
</dbReference>
<evidence type="ECO:0000256" key="2">
    <source>
        <dbReference type="ARBA" id="ARBA00008335"/>
    </source>
</evidence>